<sequence>MAEPQGPDPDWPDQDQKEAPALDLAGEGEPALLVDLGEFEGPIDLLLTLARDQKVDLTRISILALAEQYLAFVEEAHRLRLEVAADYLVTAAWLAYLKSRLLLPTPETEEPTGEELAQALAFQLQRLEAMQTAAARLMARPRLGRDVFPRGAPEDLPVFERRVTEVTLYDLLRAYGDIKRRQQKTGPLHLPPVDLFTIEDAIRRVEAMLGRLPDWTRLDRFLPPDWRGGTSREDKLKARSALAATFVATLELAKAGQLEVRQDGTFGPLYVRRTDPPPQPAQSTDKEP</sequence>
<dbReference type="OrthoDB" id="9793741at2"/>
<comment type="caution">
    <text evidence="3">The sequence shown here is derived from an EMBL/GenBank/DDBJ whole genome shotgun (WGS) entry which is preliminary data.</text>
</comment>
<dbReference type="AlphaFoldDB" id="A0A560HBJ3"/>
<dbReference type="PANTHER" id="PTHR33969">
    <property type="entry name" value="SEGREGATION AND CONDENSATION PROTEIN A"/>
    <property type="match status" value="1"/>
</dbReference>
<dbReference type="Gene3D" id="6.10.250.2410">
    <property type="match status" value="1"/>
</dbReference>
<feature type="region of interest" description="Disordered" evidence="2">
    <location>
        <begin position="266"/>
        <end position="288"/>
    </location>
</feature>
<protein>
    <recommendedName>
        <fullName evidence="1">Segregation and condensation protein A</fullName>
    </recommendedName>
</protein>
<organism evidence="3 4">
    <name type="scientific">Nitrospirillum amazonense</name>
    <dbReference type="NCBI Taxonomy" id="28077"/>
    <lineage>
        <taxon>Bacteria</taxon>
        <taxon>Pseudomonadati</taxon>
        <taxon>Pseudomonadota</taxon>
        <taxon>Alphaproteobacteria</taxon>
        <taxon>Rhodospirillales</taxon>
        <taxon>Azospirillaceae</taxon>
        <taxon>Nitrospirillum</taxon>
    </lineage>
</organism>
<feature type="region of interest" description="Disordered" evidence="2">
    <location>
        <begin position="1"/>
        <end position="21"/>
    </location>
</feature>
<evidence type="ECO:0000313" key="4">
    <source>
        <dbReference type="Proteomes" id="UP000315751"/>
    </source>
</evidence>
<accession>A0A560HBJ3</accession>
<gene>
    <name evidence="3" type="ORF">FBZ90_104112</name>
</gene>
<name>A0A560HBJ3_9PROT</name>
<evidence type="ECO:0000313" key="3">
    <source>
        <dbReference type="EMBL" id="TWB43725.1"/>
    </source>
</evidence>
<evidence type="ECO:0000256" key="2">
    <source>
        <dbReference type="SAM" id="MobiDB-lite"/>
    </source>
</evidence>
<proteinExistence type="predicted"/>
<keyword evidence="4" id="KW-1185">Reference proteome</keyword>
<dbReference type="PANTHER" id="PTHR33969:SF2">
    <property type="entry name" value="SEGREGATION AND CONDENSATION PROTEIN A"/>
    <property type="match status" value="1"/>
</dbReference>
<dbReference type="EMBL" id="VITR01000004">
    <property type="protein sequence ID" value="TWB43725.1"/>
    <property type="molecule type" value="Genomic_DNA"/>
</dbReference>
<reference evidence="3 4" key="1">
    <citation type="submission" date="2019-06" db="EMBL/GenBank/DDBJ databases">
        <title>Genomic Encyclopedia of Type Strains, Phase IV (KMG-V): Genome sequencing to study the core and pangenomes of soil and plant-associated prokaryotes.</title>
        <authorList>
            <person name="Whitman W."/>
        </authorList>
    </citation>
    <scope>NUCLEOTIDE SEQUENCE [LARGE SCALE GENOMIC DNA]</scope>
    <source>
        <strain evidence="3 4">BR 11622</strain>
    </source>
</reference>
<dbReference type="RefSeq" id="WP_145730700.1">
    <property type="nucleotide sequence ID" value="NZ_VITR01000004.1"/>
</dbReference>
<dbReference type="InterPro" id="IPR003768">
    <property type="entry name" value="ScpA"/>
</dbReference>
<dbReference type="Proteomes" id="UP000315751">
    <property type="component" value="Unassembled WGS sequence"/>
</dbReference>
<evidence type="ECO:0000256" key="1">
    <source>
        <dbReference type="ARBA" id="ARBA00044777"/>
    </source>
</evidence>
<dbReference type="Pfam" id="PF02616">
    <property type="entry name" value="SMC_ScpA"/>
    <property type="match status" value="1"/>
</dbReference>